<dbReference type="InterPro" id="IPR002939">
    <property type="entry name" value="DnaJ_C"/>
</dbReference>
<dbReference type="GO" id="GO:0006457">
    <property type="term" value="P:protein folding"/>
    <property type="evidence" value="ECO:0007669"/>
    <property type="project" value="InterPro"/>
</dbReference>
<dbReference type="CDD" id="cd06257">
    <property type="entry name" value="DnaJ"/>
    <property type="match status" value="1"/>
</dbReference>
<dbReference type="AlphaFoldDB" id="A0A9D4PFT0"/>
<protein>
    <recommendedName>
        <fullName evidence="3">J domain-containing protein</fullName>
    </recommendedName>
</protein>
<organism evidence="4 5">
    <name type="scientific">Rhipicephalus sanguineus</name>
    <name type="common">Brown dog tick</name>
    <name type="synonym">Ixodes sanguineus</name>
    <dbReference type="NCBI Taxonomy" id="34632"/>
    <lineage>
        <taxon>Eukaryota</taxon>
        <taxon>Metazoa</taxon>
        <taxon>Ecdysozoa</taxon>
        <taxon>Arthropoda</taxon>
        <taxon>Chelicerata</taxon>
        <taxon>Arachnida</taxon>
        <taxon>Acari</taxon>
        <taxon>Parasitiformes</taxon>
        <taxon>Ixodida</taxon>
        <taxon>Ixodoidea</taxon>
        <taxon>Ixodidae</taxon>
        <taxon>Rhipicephalinae</taxon>
        <taxon>Rhipicephalus</taxon>
        <taxon>Rhipicephalus</taxon>
    </lineage>
</organism>
<dbReference type="PANTHER" id="PTHR24078">
    <property type="entry name" value="DNAJ HOMOLOG SUBFAMILY C MEMBER"/>
    <property type="match status" value="1"/>
</dbReference>
<feature type="region of interest" description="Disordered" evidence="2">
    <location>
        <begin position="81"/>
        <end position="113"/>
    </location>
</feature>
<name>A0A9D4PFT0_RHISA</name>
<dbReference type="PROSITE" id="PS50076">
    <property type="entry name" value="DNAJ_2"/>
    <property type="match status" value="1"/>
</dbReference>
<dbReference type="VEuPathDB" id="VectorBase:RSAN_026619"/>
<evidence type="ECO:0000256" key="1">
    <source>
        <dbReference type="ARBA" id="ARBA00023186"/>
    </source>
</evidence>
<dbReference type="GO" id="GO:0005829">
    <property type="term" value="C:cytosol"/>
    <property type="evidence" value="ECO:0007669"/>
    <property type="project" value="TreeGrafter"/>
</dbReference>
<evidence type="ECO:0000256" key="2">
    <source>
        <dbReference type="SAM" id="MobiDB-lite"/>
    </source>
</evidence>
<feature type="compositionally biased region" description="Polar residues" evidence="2">
    <location>
        <begin position="81"/>
        <end position="96"/>
    </location>
</feature>
<dbReference type="InterPro" id="IPR001623">
    <property type="entry name" value="DnaJ_domain"/>
</dbReference>
<dbReference type="InterPro" id="IPR036869">
    <property type="entry name" value="J_dom_sf"/>
</dbReference>
<dbReference type="InterPro" id="IPR008971">
    <property type="entry name" value="HSP40/DnaJ_pept-bd"/>
</dbReference>
<reference evidence="4" key="2">
    <citation type="submission" date="2021-09" db="EMBL/GenBank/DDBJ databases">
        <authorList>
            <person name="Jia N."/>
            <person name="Wang J."/>
            <person name="Shi W."/>
            <person name="Du L."/>
            <person name="Sun Y."/>
            <person name="Zhan W."/>
            <person name="Jiang J."/>
            <person name="Wang Q."/>
            <person name="Zhang B."/>
            <person name="Ji P."/>
            <person name="Sakyi L.B."/>
            <person name="Cui X."/>
            <person name="Yuan T."/>
            <person name="Jiang B."/>
            <person name="Yang W."/>
            <person name="Lam T.T.-Y."/>
            <person name="Chang Q."/>
            <person name="Ding S."/>
            <person name="Wang X."/>
            <person name="Zhu J."/>
            <person name="Ruan X."/>
            <person name="Zhao L."/>
            <person name="Wei J."/>
            <person name="Que T."/>
            <person name="Du C."/>
            <person name="Cheng J."/>
            <person name="Dai P."/>
            <person name="Han X."/>
            <person name="Huang E."/>
            <person name="Gao Y."/>
            <person name="Liu J."/>
            <person name="Shao H."/>
            <person name="Ye R."/>
            <person name="Li L."/>
            <person name="Wei W."/>
            <person name="Wang X."/>
            <person name="Wang C."/>
            <person name="Huo Q."/>
            <person name="Li W."/>
            <person name="Guo W."/>
            <person name="Chen H."/>
            <person name="Chen S."/>
            <person name="Zhou L."/>
            <person name="Zhou L."/>
            <person name="Ni X."/>
            <person name="Tian J."/>
            <person name="Zhou Y."/>
            <person name="Sheng Y."/>
            <person name="Liu T."/>
            <person name="Pan Y."/>
            <person name="Xia L."/>
            <person name="Li J."/>
            <person name="Zhao F."/>
            <person name="Cao W."/>
        </authorList>
    </citation>
    <scope>NUCLEOTIDE SEQUENCE</scope>
    <source>
        <strain evidence="4">Rsan-2018</strain>
        <tissue evidence="4">Larvae</tissue>
    </source>
</reference>
<dbReference type="EMBL" id="JABSTV010001254">
    <property type="protein sequence ID" value="KAH7939688.1"/>
    <property type="molecule type" value="Genomic_DNA"/>
</dbReference>
<feature type="domain" description="J" evidence="3">
    <location>
        <begin position="13"/>
        <end position="79"/>
    </location>
</feature>
<dbReference type="Gene3D" id="2.60.260.20">
    <property type="entry name" value="Urease metallochaperone UreE, N-terminal domain"/>
    <property type="match status" value="2"/>
</dbReference>
<dbReference type="SMART" id="SM00271">
    <property type="entry name" value="DnaJ"/>
    <property type="match status" value="1"/>
</dbReference>
<dbReference type="GO" id="GO:0051087">
    <property type="term" value="F:protein-folding chaperone binding"/>
    <property type="evidence" value="ECO:0007669"/>
    <property type="project" value="TreeGrafter"/>
</dbReference>
<dbReference type="SUPFAM" id="SSF46565">
    <property type="entry name" value="Chaperone J-domain"/>
    <property type="match status" value="1"/>
</dbReference>
<keyword evidence="1" id="KW-0143">Chaperone</keyword>
<evidence type="ECO:0000259" key="3">
    <source>
        <dbReference type="PROSITE" id="PS50076"/>
    </source>
</evidence>
<sequence length="259" mass="28374">MTSSSVGADTLDLDIAMMRFSRRYTASPQQIRKAFHTMARRYHPYKNSVPEAAQLFIQAREAFVVLDDPEARKRYDASIQQTREGAQATATGNEASCEQGREETPPSMPEDPPVYKDLPLTLEGISRSTTNKYRVTRKIGSDDGDCDYEERVMTLEIRPGVLAGTEYKLQEASDKRKGHLAGVIVFVVVEKPHHVFRISGMDVSAVLKIAPGQARKGSTVQVPLIAGAYLNIVVADDVKTGDTLRFTGKGLPSPSGTTG</sequence>
<keyword evidence="5" id="KW-1185">Reference proteome</keyword>
<comment type="caution">
    <text evidence="4">The sequence shown here is derived from an EMBL/GenBank/DDBJ whole genome shotgun (WGS) entry which is preliminary data.</text>
</comment>
<accession>A0A9D4PFT0</accession>
<evidence type="ECO:0000313" key="4">
    <source>
        <dbReference type="EMBL" id="KAH7939688.1"/>
    </source>
</evidence>
<proteinExistence type="predicted"/>
<dbReference type="Pfam" id="PF00226">
    <property type="entry name" value="DnaJ"/>
    <property type="match status" value="1"/>
</dbReference>
<dbReference type="InterPro" id="IPR051339">
    <property type="entry name" value="DnaJ_subfamily_B"/>
</dbReference>
<dbReference type="GO" id="GO:0051082">
    <property type="term" value="F:unfolded protein binding"/>
    <property type="evidence" value="ECO:0007669"/>
    <property type="project" value="InterPro"/>
</dbReference>
<dbReference type="PANTHER" id="PTHR24078:SF553">
    <property type="entry name" value="DNAJ HOMOLOG SUBFAMILY B MEMBER 5"/>
    <property type="match status" value="1"/>
</dbReference>
<dbReference type="SUPFAM" id="SSF49493">
    <property type="entry name" value="HSP40/DnaJ peptide-binding domain"/>
    <property type="match status" value="1"/>
</dbReference>
<reference evidence="4" key="1">
    <citation type="journal article" date="2020" name="Cell">
        <title>Large-Scale Comparative Analyses of Tick Genomes Elucidate Their Genetic Diversity and Vector Capacities.</title>
        <authorList>
            <consortium name="Tick Genome and Microbiome Consortium (TIGMIC)"/>
            <person name="Jia N."/>
            <person name="Wang J."/>
            <person name="Shi W."/>
            <person name="Du L."/>
            <person name="Sun Y."/>
            <person name="Zhan W."/>
            <person name="Jiang J.F."/>
            <person name="Wang Q."/>
            <person name="Zhang B."/>
            <person name="Ji P."/>
            <person name="Bell-Sakyi L."/>
            <person name="Cui X.M."/>
            <person name="Yuan T.T."/>
            <person name="Jiang B.G."/>
            <person name="Yang W.F."/>
            <person name="Lam T.T."/>
            <person name="Chang Q.C."/>
            <person name="Ding S.J."/>
            <person name="Wang X.J."/>
            <person name="Zhu J.G."/>
            <person name="Ruan X.D."/>
            <person name="Zhao L."/>
            <person name="Wei J.T."/>
            <person name="Ye R.Z."/>
            <person name="Que T.C."/>
            <person name="Du C.H."/>
            <person name="Zhou Y.H."/>
            <person name="Cheng J.X."/>
            <person name="Dai P.F."/>
            <person name="Guo W.B."/>
            <person name="Han X.H."/>
            <person name="Huang E.J."/>
            <person name="Li L.F."/>
            <person name="Wei W."/>
            <person name="Gao Y.C."/>
            <person name="Liu J.Z."/>
            <person name="Shao H.Z."/>
            <person name="Wang X."/>
            <person name="Wang C.C."/>
            <person name="Yang T.C."/>
            <person name="Huo Q.B."/>
            <person name="Li W."/>
            <person name="Chen H.Y."/>
            <person name="Chen S.E."/>
            <person name="Zhou L.G."/>
            <person name="Ni X.B."/>
            <person name="Tian J.H."/>
            <person name="Sheng Y."/>
            <person name="Liu T."/>
            <person name="Pan Y.S."/>
            <person name="Xia L.Y."/>
            <person name="Li J."/>
            <person name="Zhao F."/>
            <person name="Cao W.C."/>
        </authorList>
    </citation>
    <scope>NUCLEOTIDE SEQUENCE</scope>
    <source>
        <strain evidence="4">Rsan-2018</strain>
    </source>
</reference>
<dbReference type="Pfam" id="PF01556">
    <property type="entry name" value="DnaJ_C"/>
    <property type="match status" value="1"/>
</dbReference>
<gene>
    <name evidence="4" type="ORF">HPB52_016081</name>
</gene>
<dbReference type="Gene3D" id="1.10.287.110">
    <property type="entry name" value="DnaJ domain"/>
    <property type="match status" value="1"/>
</dbReference>
<evidence type="ECO:0000313" key="5">
    <source>
        <dbReference type="Proteomes" id="UP000821837"/>
    </source>
</evidence>
<dbReference type="Proteomes" id="UP000821837">
    <property type="component" value="Chromosome 8"/>
</dbReference>